<dbReference type="Gene3D" id="1.10.287.1490">
    <property type="match status" value="1"/>
</dbReference>
<dbReference type="PANTHER" id="PTHR39082">
    <property type="entry name" value="PHOSPHOLIPASE C-BETA-2-RELATED"/>
    <property type="match status" value="1"/>
</dbReference>
<gene>
    <name evidence="4" type="ORF">Q6348_12685</name>
</gene>
<dbReference type="EMBL" id="JAUQYP010000001">
    <property type="protein sequence ID" value="MDO8108053.1"/>
    <property type="molecule type" value="Genomic_DNA"/>
</dbReference>
<dbReference type="Pfam" id="PF24481">
    <property type="entry name" value="CT398_CC"/>
    <property type="match status" value="1"/>
</dbReference>
<evidence type="ECO:0000313" key="4">
    <source>
        <dbReference type="EMBL" id="MDO8108053.1"/>
    </source>
</evidence>
<dbReference type="Proteomes" id="UP001232536">
    <property type="component" value="Unassembled WGS sequence"/>
</dbReference>
<dbReference type="Pfam" id="PF02591">
    <property type="entry name" value="Zn_ribbon_9"/>
    <property type="match status" value="1"/>
</dbReference>
<comment type="caution">
    <text evidence="4">The sequence shown here is derived from an EMBL/GenBank/DDBJ whole genome shotgun (WGS) entry which is preliminary data.</text>
</comment>
<dbReference type="InterPro" id="IPR003743">
    <property type="entry name" value="Zf-RING_7"/>
</dbReference>
<dbReference type="RefSeq" id="WP_304601641.1">
    <property type="nucleotide sequence ID" value="NZ_JAUQYP010000001.1"/>
</dbReference>
<dbReference type="InterPro" id="IPR052376">
    <property type="entry name" value="Oxidative_Scav/Glycosyltrans"/>
</dbReference>
<proteinExistence type="predicted"/>
<evidence type="ECO:0000256" key="1">
    <source>
        <dbReference type="SAM" id="MobiDB-lite"/>
    </source>
</evidence>
<evidence type="ECO:0000313" key="5">
    <source>
        <dbReference type="Proteomes" id="UP001232536"/>
    </source>
</evidence>
<name>A0ABT9DCY0_9CELL</name>
<protein>
    <submittedName>
        <fullName evidence="4">C4-type zinc ribbon domain-containing protein</fullName>
    </submittedName>
</protein>
<dbReference type="PANTHER" id="PTHR39082:SF1">
    <property type="entry name" value="SCAVENGER RECEPTOR CLASS A MEMBER 3"/>
    <property type="match status" value="1"/>
</dbReference>
<organism evidence="4 5">
    <name type="scientific">Actinotalea lenta</name>
    <dbReference type="NCBI Taxonomy" id="3064654"/>
    <lineage>
        <taxon>Bacteria</taxon>
        <taxon>Bacillati</taxon>
        <taxon>Actinomycetota</taxon>
        <taxon>Actinomycetes</taxon>
        <taxon>Micrococcales</taxon>
        <taxon>Cellulomonadaceae</taxon>
        <taxon>Actinotalea</taxon>
    </lineage>
</organism>
<feature type="domain" description="CT398-like coiled coil hairpin" evidence="3">
    <location>
        <begin position="15"/>
        <end position="192"/>
    </location>
</feature>
<dbReference type="InterPro" id="IPR056003">
    <property type="entry name" value="CT398_CC_hairpin"/>
</dbReference>
<feature type="domain" description="C4-type zinc ribbon" evidence="2">
    <location>
        <begin position="204"/>
        <end position="238"/>
    </location>
</feature>
<feature type="compositionally biased region" description="Basic and acidic residues" evidence="1">
    <location>
        <begin position="69"/>
        <end position="85"/>
    </location>
</feature>
<accession>A0ABT9DCY0</accession>
<sequence>MTTAPVADQHRLLEVQALDTRAQQLDHARRTHPLRAKVAEISERLDEAERAAAAARTVVGDTRRELTKAEADVEQVRSRAERDQARMQSGGSAKDVQALAGEVESLARRAEALEEIELEVMERLEAAEATLAAATESQDRLTAELASAERELASAVDVLDTEATQVAAERQQKAAGLDAGLMALYDRLRGQLGGLAVAALRGRTCEGCRLELNPSDVAHLTAAPPEQVVRCEECGRILIRGSAR</sequence>
<reference evidence="4 5" key="1">
    <citation type="submission" date="2023-07" db="EMBL/GenBank/DDBJ databases">
        <title>Description of novel actinomycetes strains, isolated from tidal flat sediment.</title>
        <authorList>
            <person name="Lu C."/>
        </authorList>
    </citation>
    <scope>NUCLEOTIDE SEQUENCE [LARGE SCALE GENOMIC DNA]</scope>
    <source>
        <strain evidence="4 5">SYSU T00b441</strain>
    </source>
</reference>
<keyword evidence="5" id="KW-1185">Reference proteome</keyword>
<evidence type="ECO:0000259" key="2">
    <source>
        <dbReference type="Pfam" id="PF02591"/>
    </source>
</evidence>
<evidence type="ECO:0000259" key="3">
    <source>
        <dbReference type="Pfam" id="PF24481"/>
    </source>
</evidence>
<feature type="region of interest" description="Disordered" evidence="1">
    <location>
        <begin position="69"/>
        <end position="96"/>
    </location>
</feature>